<feature type="compositionally biased region" description="Basic residues" evidence="1">
    <location>
        <begin position="61"/>
        <end position="71"/>
    </location>
</feature>
<gene>
    <name evidence="2" type="ORF">DI609_06615</name>
</gene>
<organism evidence="2 3">
    <name type="scientific">Corynebacterium urealyticum</name>
    <dbReference type="NCBI Taxonomy" id="43771"/>
    <lineage>
        <taxon>Bacteria</taxon>
        <taxon>Bacillati</taxon>
        <taxon>Actinomycetota</taxon>
        <taxon>Actinomycetes</taxon>
        <taxon>Mycobacteriales</taxon>
        <taxon>Corynebacteriaceae</taxon>
        <taxon>Corynebacterium</taxon>
    </lineage>
</organism>
<feature type="region of interest" description="Disordered" evidence="1">
    <location>
        <begin position="47"/>
        <end position="71"/>
    </location>
</feature>
<name>A0A2W5CZ86_9CORY</name>
<sequence length="71" mass="7922">FLCKKCGFSDNADHNAAINILDRALRDHVEEIIDFWGGKHPSVRAYQSDPRGLTAGQHSPSIRKPHVLASR</sequence>
<comment type="caution">
    <text evidence="2">The sequence shown here is derived from an EMBL/GenBank/DDBJ whole genome shotgun (WGS) entry which is preliminary data.</text>
</comment>
<dbReference type="EMBL" id="QFNY01000139">
    <property type="protein sequence ID" value="PZP00296.1"/>
    <property type="molecule type" value="Genomic_DNA"/>
</dbReference>
<feature type="non-terminal residue" evidence="2">
    <location>
        <position position="1"/>
    </location>
</feature>
<reference evidence="2 3" key="1">
    <citation type="submission" date="2017-11" db="EMBL/GenBank/DDBJ databases">
        <title>Infants hospitalized years apart are colonized by the same room-sourced microbial strains.</title>
        <authorList>
            <person name="Brooks B."/>
            <person name="Olm M.R."/>
            <person name="Firek B.A."/>
            <person name="Baker R."/>
            <person name="Thomas B.C."/>
            <person name="Morowitz M.J."/>
            <person name="Banfield J.F."/>
        </authorList>
    </citation>
    <scope>NUCLEOTIDE SEQUENCE [LARGE SCALE GENOMIC DNA]</scope>
    <source>
        <strain evidence="2">S2_012_000_R3_87</strain>
    </source>
</reference>
<evidence type="ECO:0000313" key="2">
    <source>
        <dbReference type="EMBL" id="PZP00296.1"/>
    </source>
</evidence>
<accession>A0A2W5CZ86</accession>
<evidence type="ECO:0000256" key="1">
    <source>
        <dbReference type="SAM" id="MobiDB-lite"/>
    </source>
</evidence>
<proteinExistence type="predicted"/>
<evidence type="ECO:0000313" key="3">
    <source>
        <dbReference type="Proteomes" id="UP000249451"/>
    </source>
</evidence>
<protein>
    <submittedName>
        <fullName evidence="2">Uncharacterized protein</fullName>
    </submittedName>
</protein>
<dbReference type="AlphaFoldDB" id="A0A2W5CZ86"/>
<dbReference type="Proteomes" id="UP000249451">
    <property type="component" value="Unassembled WGS sequence"/>
</dbReference>